<dbReference type="Pfam" id="PF01343">
    <property type="entry name" value="Peptidase_S49"/>
    <property type="match status" value="1"/>
</dbReference>
<dbReference type="InterPro" id="IPR004635">
    <property type="entry name" value="Pept_S49_SppA"/>
</dbReference>
<keyword evidence="4" id="KW-0720">Serine protease</keyword>
<dbReference type="SUPFAM" id="SSF52096">
    <property type="entry name" value="ClpP/crotonase"/>
    <property type="match status" value="1"/>
</dbReference>
<evidence type="ECO:0000256" key="4">
    <source>
        <dbReference type="ARBA" id="ARBA00022825"/>
    </source>
</evidence>
<proteinExistence type="inferred from homology"/>
<name>A0A7C0Y8N4_DESA2</name>
<comment type="similarity">
    <text evidence="1">Belongs to the peptidase S49 family.</text>
</comment>
<protein>
    <submittedName>
        <fullName evidence="6">Signal peptide peptidase SppA</fullName>
    </submittedName>
</protein>
<dbReference type="InterPro" id="IPR029045">
    <property type="entry name" value="ClpP/crotonase-like_dom_sf"/>
</dbReference>
<gene>
    <name evidence="6" type="primary">sppA</name>
    <name evidence="6" type="ORF">ENG63_00220</name>
</gene>
<dbReference type="Proteomes" id="UP000886289">
    <property type="component" value="Unassembled WGS sequence"/>
</dbReference>
<dbReference type="InterPro" id="IPR047272">
    <property type="entry name" value="S49_SppA_C"/>
</dbReference>
<dbReference type="CDD" id="cd07023">
    <property type="entry name" value="S49_Sppa_N_C"/>
    <property type="match status" value="1"/>
</dbReference>
<dbReference type="InterPro" id="IPR002142">
    <property type="entry name" value="Peptidase_S49"/>
</dbReference>
<accession>A0A7C0Y8N4</accession>
<dbReference type="AlphaFoldDB" id="A0A7C0Y8N4"/>
<sequence>MTEGKHSFLRFWLKLFILLFVFLLGFGLAKRVTEEGISKDTIGVIEIKGIIKTARPILEHLVKFQKNKNIKAVILRIESPGGAVGPSQEIYLEVMKLRKIKPVVASLGAIAASGGYYIAAAANKIVAVPGTLTGSIGVKMEFPNLEKLFKKLGIESEVIKSGPYKDIGSPIREMTEAEKMLLERVVKDVHRQFLEAIAKGRNLPLEKVEAVADGSIFTGEEAKKLGLVDELGNFEDAVRLAAKLGGIKGEPKLYFPKEKSRLTKLLFESLSELLWENIHQIKFHY</sequence>
<keyword evidence="3" id="KW-0378">Hydrolase</keyword>
<evidence type="ECO:0000256" key="1">
    <source>
        <dbReference type="ARBA" id="ARBA00008683"/>
    </source>
</evidence>
<evidence type="ECO:0000259" key="5">
    <source>
        <dbReference type="Pfam" id="PF01343"/>
    </source>
</evidence>
<organism evidence="6">
    <name type="scientific">Desulfofervidus auxilii</name>
    <dbReference type="NCBI Taxonomy" id="1621989"/>
    <lineage>
        <taxon>Bacteria</taxon>
        <taxon>Pseudomonadati</taxon>
        <taxon>Thermodesulfobacteriota</taxon>
        <taxon>Candidatus Desulfofervidia</taxon>
        <taxon>Candidatus Desulfofervidales</taxon>
        <taxon>Candidatus Desulfofervidaceae</taxon>
        <taxon>Candidatus Desulfofervidus</taxon>
    </lineage>
</organism>
<dbReference type="GO" id="GO:0006508">
    <property type="term" value="P:proteolysis"/>
    <property type="evidence" value="ECO:0007669"/>
    <property type="project" value="UniProtKB-KW"/>
</dbReference>
<dbReference type="GO" id="GO:0008236">
    <property type="term" value="F:serine-type peptidase activity"/>
    <property type="evidence" value="ECO:0007669"/>
    <property type="project" value="UniProtKB-KW"/>
</dbReference>
<feature type="domain" description="Peptidase S49" evidence="5">
    <location>
        <begin position="97"/>
        <end position="246"/>
    </location>
</feature>
<evidence type="ECO:0000256" key="2">
    <source>
        <dbReference type="ARBA" id="ARBA00022670"/>
    </source>
</evidence>
<dbReference type="PANTHER" id="PTHR42987">
    <property type="entry name" value="PEPTIDASE S49"/>
    <property type="match status" value="1"/>
</dbReference>
<dbReference type="EMBL" id="DRBS01000009">
    <property type="protein sequence ID" value="HDD43272.1"/>
    <property type="molecule type" value="Genomic_DNA"/>
</dbReference>
<dbReference type="Gene3D" id="3.90.226.10">
    <property type="entry name" value="2-enoyl-CoA Hydratase, Chain A, domain 1"/>
    <property type="match status" value="2"/>
</dbReference>
<evidence type="ECO:0000313" key="6">
    <source>
        <dbReference type="EMBL" id="HDD43272.1"/>
    </source>
</evidence>
<reference evidence="6" key="1">
    <citation type="journal article" date="2020" name="mSystems">
        <title>Genome- and Community-Level Interaction Insights into Carbon Utilization and Element Cycling Functions of Hydrothermarchaeota in Hydrothermal Sediment.</title>
        <authorList>
            <person name="Zhou Z."/>
            <person name="Liu Y."/>
            <person name="Xu W."/>
            <person name="Pan J."/>
            <person name="Luo Z.H."/>
            <person name="Li M."/>
        </authorList>
    </citation>
    <scope>NUCLEOTIDE SEQUENCE [LARGE SCALE GENOMIC DNA]</scope>
    <source>
        <strain evidence="6">HyVt-233</strain>
    </source>
</reference>
<comment type="caution">
    <text evidence="6">The sequence shown here is derived from an EMBL/GenBank/DDBJ whole genome shotgun (WGS) entry which is preliminary data.</text>
</comment>
<dbReference type="NCBIfam" id="TIGR00706">
    <property type="entry name" value="SppA_dom"/>
    <property type="match status" value="1"/>
</dbReference>
<keyword evidence="2" id="KW-0645">Protease</keyword>
<evidence type="ECO:0000256" key="3">
    <source>
        <dbReference type="ARBA" id="ARBA00022801"/>
    </source>
</evidence>
<dbReference type="PANTHER" id="PTHR42987:SF7">
    <property type="entry name" value="SIGNAL PEPTIDE PEPTIDASE SPPA-RELATED"/>
    <property type="match status" value="1"/>
</dbReference>